<dbReference type="SMART" id="SM00478">
    <property type="entry name" value="ENDO3c"/>
    <property type="match status" value="1"/>
</dbReference>
<evidence type="ECO:0000256" key="11">
    <source>
        <dbReference type="ARBA" id="ARBA00023014"/>
    </source>
</evidence>
<dbReference type="Pfam" id="PF00730">
    <property type="entry name" value="HhH-GPD"/>
    <property type="match status" value="1"/>
</dbReference>
<evidence type="ECO:0000313" key="16">
    <source>
        <dbReference type="EMBL" id="MEL1250806.1"/>
    </source>
</evidence>
<dbReference type="CDD" id="cd03431">
    <property type="entry name" value="NUDIX_DNA_Glycosylase_C-MutY"/>
    <property type="match status" value="1"/>
</dbReference>
<evidence type="ECO:0000256" key="1">
    <source>
        <dbReference type="ARBA" id="ARBA00000843"/>
    </source>
</evidence>
<evidence type="ECO:0000256" key="3">
    <source>
        <dbReference type="ARBA" id="ARBA00008343"/>
    </source>
</evidence>
<reference evidence="16 17" key="1">
    <citation type="submission" date="2024-04" db="EMBL/GenBank/DDBJ databases">
        <title>Aurantiacibacter sp. DGU6 16S ribosomal RNA gene Genome sequencing and assembly.</title>
        <authorList>
            <person name="Park S."/>
        </authorList>
    </citation>
    <scope>NUCLEOTIDE SEQUENCE [LARGE SCALE GENOMIC DNA]</scope>
    <source>
        <strain evidence="16 17">DGU6</strain>
    </source>
</reference>
<evidence type="ECO:0000256" key="10">
    <source>
        <dbReference type="ARBA" id="ARBA00023004"/>
    </source>
</evidence>
<evidence type="ECO:0000259" key="15">
    <source>
        <dbReference type="SMART" id="SM00478"/>
    </source>
</evidence>
<dbReference type="InterPro" id="IPR011257">
    <property type="entry name" value="DNA_glycosylase"/>
</dbReference>
<name>A0ABU9IEH4_9SPHN</name>
<dbReference type="InterPro" id="IPR003265">
    <property type="entry name" value="HhH-GPD_domain"/>
</dbReference>
<dbReference type="RefSeq" id="WP_341673313.1">
    <property type="nucleotide sequence ID" value="NZ_JBBYHV010000001.1"/>
</dbReference>
<keyword evidence="9 16" id="KW-0378">Hydrolase</keyword>
<dbReference type="Gene3D" id="1.10.1670.10">
    <property type="entry name" value="Helix-hairpin-Helix base-excision DNA repair enzymes (C-terminal)"/>
    <property type="match status" value="1"/>
</dbReference>
<keyword evidence="6" id="KW-0004">4Fe-4S</keyword>
<proteinExistence type="inferred from homology"/>
<evidence type="ECO:0000256" key="7">
    <source>
        <dbReference type="ARBA" id="ARBA00022723"/>
    </source>
</evidence>
<comment type="caution">
    <text evidence="16">The sequence shown here is derived from an EMBL/GenBank/DDBJ whole genome shotgun (WGS) entry which is preliminary data.</text>
</comment>
<keyword evidence="7" id="KW-0479">Metal-binding</keyword>
<evidence type="ECO:0000256" key="9">
    <source>
        <dbReference type="ARBA" id="ARBA00022801"/>
    </source>
</evidence>
<keyword evidence="12" id="KW-0234">DNA repair</keyword>
<protein>
    <recommendedName>
        <fullName evidence="5 14">Adenine DNA glycosylase</fullName>
        <ecNumber evidence="4 14">3.2.2.31</ecNumber>
    </recommendedName>
</protein>
<keyword evidence="11" id="KW-0411">Iron-sulfur</keyword>
<dbReference type="EC" id="3.2.2.31" evidence="4 14"/>
<evidence type="ECO:0000256" key="14">
    <source>
        <dbReference type="RuleBase" id="RU365096"/>
    </source>
</evidence>
<dbReference type="GO" id="GO:0016798">
    <property type="term" value="F:hydrolase activity, acting on glycosyl bonds"/>
    <property type="evidence" value="ECO:0007669"/>
    <property type="project" value="UniProtKB-KW"/>
</dbReference>
<dbReference type="PANTHER" id="PTHR42944">
    <property type="entry name" value="ADENINE DNA GLYCOSYLASE"/>
    <property type="match status" value="1"/>
</dbReference>
<dbReference type="Gene3D" id="3.90.79.10">
    <property type="entry name" value="Nucleoside Triphosphate Pyrophosphohydrolase"/>
    <property type="match status" value="1"/>
</dbReference>
<dbReference type="EMBL" id="JBBYHV010000001">
    <property type="protein sequence ID" value="MEL1250806.1"/>
    <property type="molecule type" value="Genomic_DNA"/>
</dbReference>
<gene>
    <name evidence="16" type="ORF">AAEO60_08995</name>
</gene>
<evidence type="ECO:0000256" key="12">
    <source>
        <dbReference type="ARBA" id="ARBA00023204"/>
    </source>
</evidence>
<comment type="similarity">
    <text evidence="3 14">Belongs to the Nth/MutY family.</text>
</comment>
<dbReference type="CDD" id="cd00056">
    <property type="entry name" value="ENDO3c"/>
    <property type="match status" value="1"/>
</dbReference>
<dbReference type="InterPro" id="IPR015797">
    <property type="entry name" value="NUDIX_hydrolase-like_dom_sf"/>
</dbReference>
<keyword evidence="17" id="KW-1185">Reference proteome</keyword>
<keyword evidence="13 14" id="KW-0326">Glycosidase</keyword>
<evidence type="ECO:0000313" key="17">
    <source>
        <dbReference type="Proteomes" id="UP001497045"/>
    </source>
</evidence>
<comment type="function">
    <text evidence="2">Adenine glycosylase active on G-A mispairs. MutY also corrects error-prone DNA synthesis past GO lesions which are due to the oxidatively damaged form of guanine: 7,8-dihydro-8-oxoguanine (8-oxo-dGTP).</text>
</comment>
<evidence type="ECO:0000256" key="4">
    <source>
        <dbReference type="ARBA" id="ARBA00012045"/>
    </source>
</evidence>
<keyword evidence="10 14" id="KW-0408">Iron</keyword>
<comment type="cofactor">
    <cofactor evidence="14">
        <name>[4Fe-4S] cluster</name>
        <dbReference type="ChEBI" id="CHEBI:49883"/>
    </cofactor>
    <text evidence="14">Binds 1 [4Fe-4S] cluster.</text>
</comment>
<dbReference type="Proteomes" id="UP001497045">
    <property type="component" value="Unassembled WGS sequence"/>
</dbReference>
<dbReference type="SUPFAM" id="SSF55811">
    <property type="entry name" value="Nudix"/>
    <property type="match status" value="1"/>
</dbReference>
<sequence length="359" mass="38661">MVDRVPWLALPCHSARVSATVSALLLDWYDRSARDLQWRARPGAPRPDPYRVWLSEVMLQQTTVAAVAPYFAGFVETWPTVEALAAAPEEEVMAAWAGLGYYSRARNLVKCARQVAEMGGFPRTEAELRKLPGLGDYTAAAVAAIAFGERAVVVDANVERVVARLFAIRDPLPAARKEIRAAADAITPDERAGDFAQAMMDLGATICSARDAKCLLCPLSGECRGRAEGDPLTLPVKAPKKAKPSRTGTAFWIEREGEVWLVKRPGTGMLGGMRALPDDGWSARGDGHGDAPLAGAWKAGGVVRHSFTHFDLELGVAVHAGEKPVIEGEGEWWAVEEIEAAGLPTLFAKAARLVLASRD</sequence>
<dbReference type="InterPro" id="IPR044298">
    <property type="entry name" value="MIG/MutY"/>
</dbReference>
<dbReference type="InterPro" id="IPR023170">
    <property type="entry name" value="HhH_base_excis_C"/>
</dbReference>
<dbReference type="InterPro" id="IPR029119">
    <property type="entry name" value="MutY_C"/>
</dbReference>
<organism evidence="16 17">
    <name type="scientific">Aurantiacibacter gilvus</name>
    <dbReference type="NCBI Taxonomy" id="3139141"/>
    <lineage>
        <taxon>Bacteria</taxon>
        <taxon>Pseudomonadati</taxon>
        <taxon>Pseudomonadota</taxon>
        <taxon>Alphaproteobacteria</taxon>
        <taxon>Sphingomonadales</taxon>
        <taxon>Erythrobacteraceae</taxon>
        <taxon>Aurantiacibacter</taxon>
    </lineage>
</organism>
<evidence type="ECO:0000256" key="13">
    <source>
        <dbReference type="ARBA" id="ARBA00023295"/>
    </source>
</evidence>
<evidence type="ECO:0000256" key="5">
    <source>
        <dbReference type="ARBA" id="ARBA00022023"/>
    </source>
</evidence>
<feature type="domain" description="HhH-GPD" evidence="15">
    <location>
        <begin position="58"/>
        <end position="205"/>
    </location>
</feature>
<comment type="catalytic activity">
    <reaction evidence="1 14">
        <text>Hydrolyzes free adenine bases from 7,8-dihydro-8-oxoguanine:adenine mismatched double-stranded DNA, leaving an apurinic site.</text>
        <dbReference type="EC" id="3.2.2.31"/>
    </reaction>
</comment>
<keyword evidence="8 14" id="KW-0227">DNA damage</keyword>
<dbReference type="SUPFAM" id="SSF48150">
    <property type="entry name" value="DNA-glycosylase"/>
    <property type="match status" value="1"/>
</dbReference>
<dbReference type="PANTHER" id="PTHR42944:SF1">
    <property type="entry name" value="ADENINE DNA GLYCOSYLASE"/>
    <property type="match status" value="1"/>
</dbReference>
<evidence type="ECO:0000256" key="8">
    <source>
        <dbReference type="ARBA" id="ARBA00022763"/>
    </source>
</evidence>
<dbReference type="Pfam" id="PF14815">
    <property type="entry name" value="NUDIX_4"/>
    <property type="match status" value="1"/>
</dbReference>
<evidence type="ECO:0000256" key="2">
    <source>
        <dbReference type="ARBA" id="ARBA00002933"/>
    </source>
</evidence>
<dbReference type="Gene3D" id="1.10.340.30">
    <property type="entry name" value="Hypothetical protein, domain 2"/>
    <property type="match status" value="1"/>
</dbReference>
<evidence type="ECO:0000256" key="6">
    <source>
        <dbReference type="ARBA" id="ARBA00022485"/>
    </source>
</evidence>
<accession>A0ABU9IEH4</accession>